<organism evidence="8">
    <name type="scientific">Oppiella nova</name>
    <dbReference type="NCBI Taxonomy" id="334625"/>
    <lineage>
        <taxon>Eukaryota</taxon>
        <taxon>Metazoa</taxon>
        <taxon>Ecdysozoa</taxon>
        <taxon>Arthropoda</taxon>
        <taxon>Chelicerata</taxon>
        <taxon>Arachnida</taxon>
        <taxon>Acari</taxon>
        <taxon>Acariformes</taxon>
        <taxon>Sarcoptiformes</taxon>
        <taxon>Oribatida</taxon>
        <taxon>Brachypylina</taxon>
        <taxon>Oppioidea</taxon>
        <taxon>Oppiidae</taxon>
        <taxon>Oppiella</taxon>
    </lineage>
</organism>
<evidence type="ECO:0000313" key="8">
    <source>
        <dbReference type="EMBL" id="CAD7638512.1"/>
    </source>
</evidence>
<evidence type="ECO:0000256" key="2">
    <source>
        <dbReference type="ARBA" id="ARBA00022729"/>
    </source>
</evidence>
<feature type="disulfide bond" evidence="5">
    <location>
        <begin position="430"/>
        <end position="450"/>
    </location>
</feature>
<feature type="non-terminal residue" evidence="8">
    <location>
        <position position="1"/>
    </location>
</feature>
<dbReference type="PANTHER" id="PTHR10514">
    <property type="entry name" value="ANGIOTENSIN-CONVERTING ENZYME"/>
    <property type="match status" value="1"/>
</dbReference>
<evidence type="ECO:0000256" key="1">
    <source>
        <dbReference type="ARBA" id="ARBA00008139"/>
    </source>
</evidence>
<reference evidence="8" key="1">
    <citation type="submission" date="2020-11" db="EMBL/GenBank/DDBJ databases">
        <authorList>
            <person name="Tran Van P."/>
        </authorList>
    </citation>
    <scope>NUCLEOTIDE SEQUENCE</scope>
</reference>
<dbReference type="PANTHER" id="PTHR10514:SF27">
    <property type="entry name" value="ANGIOTENSIN-CONVERTING ENZYME"/>
    <property type="match status" value="1"/>
</dbReference>
<sequence>MAYLGDVEAKYHIWNNKKSKVDWAYGSEINDKNFEAQVKITKELNAFNKQLGIEFKKYDCTHFTPYNRRQFEKMAVIGTSALNSEDEKKTFDFTPGFPDSINNTKTKEGLIRDEKEGTAYLGDVDAKLLAWNNKIFEVNWAHVSDINEMNLEAKVKLTKELNAFQKQQSIETKRYDWTHFIPYNRRQFEKLAVIGISALNSADEKRFIKATNNMEKIYSTAKVCVSGNCMLELDPDLTKIMSESKNYNELRQAWVNWRDVTGKKMRRDFISYYNLGNKAAKLNELPNMKFETLDDLWLFSWETPDIKNQTENLLLEMMPFYAKLHAYVRKHLRKAYPGKMPKDKTIPAHILGNMWAQEWNNIMNTVPGVDPYPGVQTIDVTKELVKQNYTAKRMFELSDKFFSELGLMKVTDTFWQKSIIEKAKDKEMVCHASAWDFYAKTGDDFRIKMCTEINMNSSAWDFYAKTGDDFRIKMCTEINMNDLIVIHHEMGHI</sequence>
<evidence type="ECO:0000256" key="4">
    <source>
        <dbReference type="ARBA" id="ARBA00023180"/>
    </source>
</evidence>
<keyword evidence="7" id="KW-0645">Protease</keyword>
<dbReference type="GO" id="GO:0006508">
    <property type="term" value="P:proteolysis"/>
    <property type="evidence" value="ECO:0007669"/>
    <property type="project" value="UniProtKB-KW"/>
</dbReference>
<dbReference type="GO" id="GO:0004180">
    <property type="term" value="F:carboxypeptidase activity"/>
    <property type="evidence" value="ECO:0007669"/>
    <property type="project" value="UniProtKB-KW"/>
</dbReference>
<dbReference type="EC" id="3.4.-.-" evidence="7"/>
<gene>
    <name evidence="8" type="ORF">ONB1V03_LOCUS1437</name>
</gene>
<dbReference type="InterPro" id="IPR001548">
    <property type="entry name" value="Peptidase_M2"/>
</dbReference>
<keyword evidence="9" id="KW-1185">Reference proteome</keyword>
<evidence type="ECO:0000256" key="5">
    <source>
        <dbReference type="PIRSR" id="PIRSR601548-4"/>
    </source>
</evidence>
<dbReference type="GO" id="GO:0046872">
    <property type="term" value="F:metal ion binding"/>
    <property type="evidence" value="ECO:0007669"/>
    <property type="project" value="UniProtKB-KW"/>
</dbReference>
<keyword evidence="7" id="KW-0862">Zinc</keyword>
<evidence type="ECO:0000256" key="6">
    <source>
        <dbReference type="PROSITE-ProRule" id="PRU01355"/>
    </source>
</evidence>
<keyword evidence="7" id="KW-0378">Hydrolase</keyword>
<accession>A0A7R9LBJ1</accession>
<dbReference type="SUPFAM" id="SSF55486">
    <property type="entry name" value="Metalloproteases ('zincins'), catalytic domain"/>
    <property type="match status" value="3"/>
</dbReference>
<keyword evidence="7" id="KW-0121">Carboxypeptidase</keyword>
<keyword evidence="7" id="KW-0482">Metalloprotease</keyword>
<keyword evidence="2" id="KW-0732">Signal</keyword>
<dbReference type="Pfam" id="PF01401">
    <property type="entry name" value="Peptidase_M2"/>
    <property type="match status" value="3"/>
</dbReference>
<proteinExistence type="inferred from homology"/>
<evidence type="ECO:0000256" key="3">
    <source>
        <dbReference type="ARBA" id="ARBA00023157"/>
    </source>
</evidence>
<keyword evidence="4 7" id="KW-0325">Glycoprotein</keyword>
<keyword evidence="3 5" id="KW-1015">Disulfide bond</keyword>
<dbReference type="PROSITE" id="PS52011">
    <property type="entry name" value="PEPTIDASE_M2"/>
    <property type="match status" value="1"/>
</dbReference>
<dbReference type="GO" id="GO:0008237">
    <property type="term" value="F:metallopeptidase activity"/>
    <property type="evidence" value="ECO:0007669"/>
    <property type="project" value="UniProtKB-KW"/>
</dbReference>
<dbReference type="EMBL" id="CAJPVJ010000252">
    <property type="protein sequence ID" value="CAG2161836.1"/>
    <property type="molecule type" value="Genomic_DNA"/>
</dbReference>
<protein>
    <recommendedName>
        <fullName evidence="7">Angiotensin-converting enzyme</fullName>
        <ecNumber evidence="7">3.4.-.-</ecNumber>
    </recommendedName>
</protein>
<comment type="similarity">
    <text evidence="1 6 7">Belongs to the peptidase M2 family.</text>
</comment>
<dbReference type="GO" id="GO:0005886">
    <property type="term" value="C:plasma membrane"/>
    <property type="evidence" value="ECO:0007669"/>
    <property type="project" value="TreeGrafter"/>
</dbReference>
<dbReference type="Proteomes" id="UP000728032">
    <property type="component" value="Unassembled WGS sequence"/>
</dbReference>
<evidence type="ECO:0000313" key="9">
    <source>
        <dbReference type="Proteomes" id="UP000728032"/>
    </source>
</evidence>
<name>A0A7R9LBJ1_9ACAR</name>
<dbReference type="GO" id="GO:0008241">
    <property type="term" value="F:peptidyl-dipeptidase activity"/>
    <property type="evidence" value="ECO:0007669"/>
    <property type="project" value="InterPro"/>
</dbReference>
<dbReference type="OrthoDB" id="10029630at2759"/>
<comment type="caution">
    <text evidence="6">Lacks conserved residue(s) required for the propagation of feature annotation.</text>
</comment>
<dbReference type="PRINTS" id="PR00791">
    <property type="entry name" value="PEPDIPTASEA"/>
</dbReference>
<keyword evidence="7" id="KW-0479">Metal-binding</keyword>
<dbReference type="EMBL" id="OC915077">
    <property type="protein sequence ID" value="CAD7638512.1"/>
    <property type="molecule type" value="Genomic_DNA"/>
</dbReference>
<evidence type="ECO:0000256" key="7">
    <source>
        <dbReference type="RuleBase" id="RU361144"/>
    </source>
</evidence>
<dbReference type="AlphaFoldDB" id="A0A7R9LBJ1"/>
<dbReference type="CDD" id="cd06461">
    <property type="entry name" value="M2_ACE"/>
    <property type="match status" value="1"/>
</dbReference>